<gene>
    <name evidence="4" type="ORF">BC938DRAFT_475750</name>
</gene>
<keyword evidence="1" id="KW-0479">Metal-binding</keyword>
<evidence type="ECO:0000256" key="1">
    <source>
        <dbReference type="PROSITE-ProRule" id="PRU00042"/>
    </source>
</evidence>
<dbReference type="AlphaFoldDB" id="A0A433PPI4"/>
<comment type="caution">
    <text evidence="4">The sequence shown here is derived from an EMBL/GenBank/DDBJ whole genome shotgun (WGS) entry which is preliminary data.</text>
</comment>
<keyword evidence="5" id="KW-1185">Reference proteome</keyword>
<reference evidence="4 5" key="1">
    <citation type="journal article" date="2018" name="New Phytol.">
        <title>Phylogenomics of Endogonaceae and evolution of mycorrhizas within Mucoromycota.</title>
        <authorList>
            <person name="Chang Y."/>
            <person name="Desiro A."/>
            <person name="Na H."/>
            <person name="Sandor L."/>
            <person name="Lipzen A."/>
            <person name="Clum A."/>
            <person name="Barry K."/>
            <person name="Grigoriev I.V."/>
            <person name="Martin F.M."/>
            <person name="Stajich J.E."/>
            <person name="Smith M.E."/>
            <person name="Bonito G."/>
            <person name="Spatafora J.W."/>
        </authorList>
    </citation>
    <scope>NUCLEOTIDE SEQUENCE [LARGE SCALE GENOMIC DNA]</scope>
    <source>
        <strain evidence="4 5">AD002</strain>
    </source>
</reference>
<dbReference type="Proteomes" id="UP000274822">
    <property type="component" value="Unassembled WGS sequence"/>
</dbReference>
<keyword evidence="1" id="KW-0863">Zinc-finger</keyword>
<name>A0A433PPI4_9FUNG</name>
<dbReference type="Gene3D" id="3.30.160.60">
    <property type="entry name" value="Classic Zinc Finger"/>
    <property type="match status" value="1"/>
</dbReference>
<sequence length="174" mass="19438">MNSLQTTYTSDSLLAAYPSSSLVSNPNSNKRNFEDEVILSTSLNPLEQLTSIVEQQHAWAMLADGSPTKRRRTSPDPSRRPSLDNQHGILQRPSSPLEALVMALESFSPECDMTTEDFVKNETGDMSYSGQHAVHHSPGRRRSSASGERKVYACEFEGCGKQFMQLAHLRIHER</sequence>
<keyword evidence="1" id="KW-0862">Zinc</keyword>
<evidence type="ECO:0000313" key="4">
    <source>
        <dbReference type="EMBL" id="RUS19369.1"/>
    </source>
</evidence>
<dbReference type="InterPro" id="IPR036236">
    <property type="entry name" value="Znf_C2H2_sf"/>
</dbReference>
<organism evidence="4 5">
    <name type="scientific">Jimgerdemannia flammicorona</name>
    <dbReference type="NCBI Taxonomy" id="994334"/>
    <lineage>
        <taxon>Eukaryota</taxon>
        <taxon>Fungi</taxon>
        <taxon>Fungi incertae sedis</taxon>
        <taxon>Mucoromycota</taxon>
        <taxon>Mucoromycotina</taxon>
        <taxon>Endogonomycetes</taxon>
        <taxon>Endogonales</taxon>
        <taxon>Endogonaceae</taxon>
        <taxon>Jimgerdemannia</taxon>
    </lineage>
</organism>
<evidence type="ECO:0000313" key="5">
    <source>
        <dbReference type="Proteomes" id="UP000274822"/>
    </source>
</evidence>
<feature type="compositionally biased region" description="Basic residues" evidence="2">
    <location>
        <begin position="133"/>
        <end position="143"/>
    </location>
</feature>
<dbReference type="InterPro" id="IPR013087">
    <property type="entry name" value="Znf_C2H2_type"/>
</dbReference>
<feature type="region of interest" description="Disordered" evidence="2">
    <location>
        <begin position="128"/>
        <end position="147"/>
    </location>
</feature>
<protein>
    <recommendedName>
        <fullName evidence="3">C2H2-type domain-containing protein</fullName>
    </recommendedName>
</protein>
<evidence type="ECO:0000256" key="2">
    <source>
        <dbReference type="SAM" id="MobiDB-lite"/>
    </source>
</evidence>
<dbReference type="EMBL" id="RBNJ01021660">
    <property type="protein sequence ID" value="RUS19369.1"/>
    <property type="molecule type" value="Genomic_DNA"/>
</dbReference>
<dbReference type="SUPFAM" id="SSF57667">
    <property type="entry name" value="beta-beta-alpha zinc fingers"/>
    <property type="match status" value="1"/>
</dbReference>
<evidence type="ECO:0000259" key="3">
    <source>
        <dbReference type="PROSITE" id="PS50157"/>
    </source>
</evidence>
<feature type="region of interest" description="Disordered" evidence="2">
    <location>
        <begin position="62"/>
        <end position="91"/>
    </location>
</feature>
<dbReference type="GO" id="GO:0008270">
    <property type="term" value="F:zinc ion binding"/>
    <property type="evidence" value="ECO:0007669"/>
    <property type="project" value="UniProtKB-KW"/>
</dbReference>
<accession>A0A433PPI4</accession>
<feature type="compositionally biased region" description="Basic and acidic residues" evidence="2">
    <location>
        <begin position="73"/>
        <end position="82"/>
    </location>
</feature>
<feature type="domain" description="C2H2-type" evidence="3">
    <location>
        <begin position="152"/>
        <end position="174"/>
    </location>
</feature>
<proteinExistence type="predicted"/>
<dbReference type="PROSITE" id="PS50157">
    <property type="entry name" value="ZINC_FINGER_C2H2_2"/>
    <property type="match status" value="1"/>
</dbReference>